<dbReference type="AlphaFoldDB" id="A0A4Q5KSI4"/>
<comment type="similarity">
    <text evidence="1">Belongs to the bacterial solute-binding protein 5 family.</text>
</comment>
<sequence length="537" mass="60001">MTMKSKIAVAIGLVIAGGAYLALKPSDKVVEQKAIELTPAEQDFDITVAYDADPVSLDPHEQLSGGTLQLSHMVFDPLVRYTQSFDFEPRLAEKWERIDDKTFRFNLRKGVKFHSGNEMTADDVVWTFDRLKDSPDFKAIFEPYEKLVKIDDYTVELVSKGAYPLVLQTATYLFPMDSKFYSGKTEEGKDKSEIVKHGNSFASTHISGTGPFVVKSREQGVKVVFDRFDGYWDTNSPGNVDELTLVPIKENATRVAALLSGDVDIIAPVAPNDHKRVKNTKDIELVTLPGTRIITFQMNQNSNEALKDVRVRQAIVHAINNEGIVQNIMKGFATTAGQQGPSGYSGYDAELVPRYDLEKAKQLMKEAGYEKGFKLSMMAPNNRYVNDAKIAQAAAAMLSKIGIKVDLKTLPKAQYWPEFDLCSADMMMIGWHSDTEDSANFSEFLTMTRNEETGKGQYNCGHYSNPEVDRLVEAANVETDPAKRSTMLKTVEDTLYNDAAFVPLHWQNLAWGAKSNIDIKPIVNAMEYPYFGDLVVK</sequence>
<dbReference type="InterPro" id="IPR030678">
    <property type="entry name" value="Peptide/Ni-bd"/>
</dbReference>
<dbReference type="GO" id="GO:0030288">
    <property type="term" value="C:outer membrane-bounded periplasmic space"/>
    <property type="evidence" value="ECO:0007669"/>
    <property type="project" value="UniProtKB-ARBA"/>
</dbReference>
<dbReference type="PANTHER" id="PTHR30290:SF9">
    <property type="entry name" value="OLIGOPEPTIDE-BINDING PROTEIN APPA"/>
    <property type="match status" value="1"/>
</dbReference>
<dbReference type="Gene3D" id="3.90.76.10">
    <property type="entry name" value="Dipeptide-binding Protein, Domain 1"/>
    <property type="match status" value="1"/>
</dbReference>
<feature type="domain" description="Solute-binding protein family 5" evidence="4">
    <location>
        <begin position="87"/>
        <end position="446"/>
    </location>
</feature>
<dbReference type="PANTHER" id="PTHR30290">
    <property type="entry name" value="PERIPLASMIC BINDING COMPONENT OF ABC TRANSPORTER"/>
    <property type="match status" value="1"/>
</dbReference>
<reference evidence="7 8" key="1">
    <citation type="submission" date="2019-02" db="EMBL/GenBank/DDBJ databases">
        <title>Genome sequences of Aliivibrio finisterrensis strains from farmed Atlantic salmon.</title>
        <authorList>
            <person name="Bowman J.P."/>
        </authorList>
    </citation>
    <scope>NUCLEOTIDE SEQUENCE [LARGE SCALE GENOMIC DNA]</scope>
    <source>
        <strain evidence="6 8">A21</strain>
        <strain evidence="5 7">A46</strain>
    </source>
</reference>
<dbReference type="RefSeq" id="WP_130048594.1">
    <property type="nucleotide sequence ID" value="NZ_SEZK01000021.1"/>
</dbReference>
<organism evidence="5 7">
    <name type="scientific">Aliivibrio finisterrensis</name>
    <dbReference type="NCBI Taxonomy" id="511998"/>
    <lineage>
        <taxon>Bacteria</taxon>
        <taxon>Pseudomonadati</taxon>
        <taxon>Pseudomonadota</taxon>
        <taxon>Gammaproteobacteria</taxon>
        <taxon>Vibrionales</taxon>
        <taxon>Vibrionaceae</taxon>
        <taxon>Aliivibrio</taxon>
    </lineage>
</organism>
<evidence type="ECO:0000256" key="3">
    <source>
        <dbReference type="ARBA" id="ARBA00022729"/>
    </source>
</evidence>
<dbReference type="Proteomes" id="UP000294063">
    <property type="component" value="Unassembled WGS sequence"/>
</dbReference>
<evidence type="ECO:0000256" key="1">
    <source>
        <dbReference type="ARBA" id="ARBA00005695"/>
    </source>
</evidence>
<accession>A0A4Q5KSI4</accession>
<dbReference type="Proteomes" id="UP000294166">
    <property type="component" value="Unassembled WGS sequence"/>
</dbReference>
<evidence type="ECO:0000259" key="4">
    <source>
        <dbReference type="Pfam" id="PF00496"/>
    </source>
</evidence>
<keyword evidence="3" id="KW-0732">Signal</keyword>
<dbReference type="SUPFAM" id="SSF53850">
    <property type="entry name" value="Periplasmic binding protein-like II"/>
    <property type="match status" value="1"/>
</dbReference>
<dbReference type="GO" id="GO:0015833">
    <property type="term" value="P:peptide transport"/>
    <property type="evidence" value="ECO:0007669"/>
    <property type="project" value="TreeGrafter"/>
</dbReference>
<dbReference type="EMBL" id="SEZN01000024">
    <property type="protein sequence ID" value="RYU63585.1"/>
    <property type="molecule type" value="Genomic_DNA"/>
</dbReference>
<dbReference type="InterPro" id="IPR039424">
    <property type="entry name" value="SBP_5"/>
</dbReference>
<dbReference type="Pfam" id="PF00496">
    <property type="entry name" value="SBP_bac_5"/>
    <property type="match status" value="1"/>
</dbReference>
<dbReference type="Gene3D" id="3.40.190.10">
    <property type="entry name" value="Periplasmic binding protein-like II"/>
    <property type="match status" value="1"/>
</dbReference>
<evidence type="ECO:0000313" key="5">
    <source>
        <dbReference type="EMBL" id="RYU50447.1"/>
    </source>
</evidence>
<dbReference type="GO" id="GO:1904680">
    <property type="term" value="F:peptide transmembrane transporter activity"/>
    <property type="evidence" value="ECO:0007669"/>
    <property type="project" value="TreeGrafter"/>
</dbReference>
<dbReference type="Gene3D" id="3.10.105.10">
    <property type="entry name" value="Dipeptide-binding Protein, Domain 3"/>
    <property type="match status" value="1"/>
</dbReference>
<dbReference type="GO" id="GO:0043190">
    <property type="term" value="C:ATP-binding cassette (ABC) transporter complex"/>
    <property type="evidence" value="ECO:0007669"/>
    <property type="project" value="InterPro"/>
</dbReference>
<protein>
    <submittedName>
        <fullName evidence="5">ABC transporter substrate-binding protein</fullName>
    </submittedName>
</protein>
<dbReference type="PIRSF" id="PIRSF002741">
    <property type="entry name" value="MppA"/>
    <property type="match status" value="1"/>
</dbReference>
<evidence type="ECO:0000313" key="6">
    <source>
        <dbReference type="EMBL" id="RYU63585.1"/>
    </source>
</evidence>
<evidence type="ECO:0000256" key="2">
    <source>
        <dbReference type="ARBA" id="ARBA00022448"/>
    </source>
</evidence>
<keyword evidence="8" id="KW-1185">Reference proteome</keyword>
<dbReference type="EMBL" id="SEZK01000021">
    <property type="protein sequence ID" value="RYU50447.1"/>
    <property type="molecule type" value="Genomic_DNA"/>
</dbReference>
<dbReference type="CDD" id="cd08498">
    <property type="entry name" value="PBP2_NikA_DppA_OppA_like_2"/>
    <property type="match status" value="1"/>
</dbReference>
<dbReference type="InterPro" id="IPR023765">
    <property type="entry name" value="SBP_5_CS"/>
</dbReference>
<evidence type="ECO:0000313" key="8">
    <source>
        <dbReference type="Proteomes" id="UP000294166"/>
    </source>
</evidence>
<name>A0A4Q5KSI4_9GAMM</name>
<gene>
    <name evidence="6" type="ORF">ERW53_13400</name>
    <name evidence="5" type="ORF">ERW57_12665</name>
</gene>
<keyword evidence="2" id="KW-0813">Transport</keyword>
<evidence type="ECO:0000313" key="7">
    <source>
        <dbReference type="Proteomes" id="UP000294063"/>
    </source>
</evidence>
<comment type="caution">
    <text evidence="5">The sequence shown here is derived from an EMBL/GenBank/DDBJ whole genome shotgun (WGS) entry which is preliminary data.</text>
</comment>
<dbReference type="InterPro" id="IPR000914">
    <property type="entry name" value="SBP_5_dom"/>
</dbReference>
<proteinExistence type="inferred from homology"/>
<dbReference type="PROSITE" id="PS01040">
    <property type="entry name" value="SBP_BACTERIAL_5"/>
    <property type="match status" value="1"/>
</dbReference>